<accession>A0AAN9B3Z8</accession>
<dbReference type="GO" id="GO:0009408">
    <property type="term" value="P:response to heat"/>
    <property type="evidence" value="ECO:0007669"/>
    <property type="project" value="TreeGrafter"/>
</dbReference>
<comment type="similarity">
    <text evidence="1 2">Belongs to the small heat shock protein (HSP20) family.</text>
</comment>
<dbReference type="PANTHER" id="PTHR45640:SF26">
    <property type="entry name" value="RE23625P"/>
    <property type="match status" value="1"/>
</dbReference>
<dbReference type="PRINTS" id="PR00299">
    <property type="entry name" value="ACRYSTALLIN"/>
</dbReference>
<sequence length="170" mass="19757">MEHLVPLRKEDWGFFDRQRSTFSSMFKGMDEEFKEFDKELEQMRSSMFHLKAPDFNDFGSSMLKVDHPIVQDAQGNKRLSLRFDCKEFKPEEISVKTVDNRLMVQAKHTEESPGRKVYREFSRQYVLPEKIDPMTLNSSLTADGVLSIEGPAPAAIEAPRERILPIKQLM</sequence>
<dbReference type="InterPro" id="IPR002068">
    <property type="entry name" value="A-crystallin/Hsp20_dom"/>
</dbReference>
<dbReference type="Gene3D" id="2.60.40.790">
    <property type="match status" value="1"/>
</dbReference>
<dbReference type="SUPFAM" id="SSF49764">
    <property type="entry name" value="HSP20-like chaperones"/>
    <property type="match status" value="1"/>
</dbReference>
<reference evidence="4 5" key="1">
    <citation type="submission" date="2024-02" db="EMBL/GenBank/DDBJ databases">
        <title>Chromosome-scale genome assembly of the rough periwinkle Littorina saxatilis.</title>
        <authorList>
            <person name="De Jode A."/>
            <person name="Faria R."/>
            <person name="Formenti G."/>
            <person name="Sims Y."/>
            <person name="Smith T.P."/>
            <person name="Tracey A."/>
            <person name="Wood J.M.D."/>
            <person name="Zagrodzka Z.B."/>
            <person name="Johannesson K."/>
            <person name="Butlin R.K."/>
            <person name="Leder E.H."/>
        </authorList>
    </citation>
    <scope>NUCLEOTIDE SEQUENCE [LARGE SCALE GENOMIC DNA]</scope>
    <source>
        <strain evidence="4">Snail1</strain>
        <tissue evidence="4">Muscle</tissue>
    </source>
</reference>
<dbReference type="InterPro" id="IPR001436">
    <property type="entry name" value="Alpha-crystallin/sHSP_animal"/>
</dbReference>
<dbReference type="GO" id="GO:0005634">
    <property type="term" value="C:nucleus"/>
    <property type="evidence" value="ECO:0007669"/>
    <property type="project" value="TreeGrafter"/>
</dbReference>
<evidence type="ECO:0000256" key="2">
    <source>
        <dbReference type="RuleBase" id="RU003616"/>
    </source>
</evidence>
<dbReference type="PROSITE" id="PS01031">
    <property type="entry name" value="SHSP"/>
    <property type="match status" value="1"/>
</dbReference>
<protein>
    <recommendedName>
        <fullName evidence="3">SHSP domain-containing protein</fullName>
    </recommendedName>
</protein>
<dbReference type="EMBL" id="JBAMIC010000012">
    <property type="protein sequence ID" value="KAK7098412.1"/>
    <property type="molecule type" value="Genomic_DNA"/>
</dbReference>
<evidence type="ECO:0000313" key="4">
    <source>
        <dbReference type="EMBL" id="KAK7098412.1"/>
    </source>
</evidence>
<dbReference type="GO" id="GO:0051082">
    <property type="term" value="F:unfolded protein binding"/>
    <property type="evidence" value="ECO:0007669"/>
    <property type="project" value="TreeGrafter"/>
</dbReference>
<dbReference type="AlphaFoldDB" id="A0AAN9B3Z8"/>
<dbReference type="PANTHER" id="PTHR45640">
    <property type="entry name" value="HEAT SHOCK PROTEIN HSP-12.2-RELATED"/>
    <property type="match status" value="1"/>
</dbReference>
<dbReference type="CDD" id="cd06526">
    <property type="entry name" value="metazoan_ACD"/>
    <property type="match status" value="1"/>
</dbReference>
<name>A0AAN9B3Z8_9CAEN</name>
<evidence type="ECO:0000256" key="1">
    <source>
        <dbReference type="PROSITE-ProRule" id="PRU00285"/>
    </source>
</evidence>
<organism evidence="4 5">
    <name type="scientific">Littorina saxatilis</name>
    <dbReference type="NCBI Taxonomy" id="31220"/>
    <lineage>
        <taxon>Eukaryota</taxon>
        <taxon>Metazoa</taxon>
        <taxon>Spiralia</taxon>
        <taxon>Lophotrochozoa</taxon>
        <taxon>Mollusca</taxon>
        <taxon>Gastropoda</taxon>
        <taxon>Caenogastropoda</taxon>
        <taxon>Littorinimorpha</taxon>
        <taxon>Littorinoidea</taxon>
        <taxon>Littorinidae</taxon>
        <taxon>Littorina</taxon>
    </lineage>
</organism>
<dbReference type="GO" id="GO:0005737">
    <property type="term" value="C:cytoplasm"/>
    <property type="evidence" value="ECO:0007669"/>
    <property type="project" value="TreeGrafter"/>
</dbReference>
<dbReference type="Pfam" id="PF00011">
    <property type="entry name" value="HSP20"/>
    <property type="match status" value="1"/>
</dbReference>
<dbReference type="GO" id="GO:0042026">
    <property type="term" value="P:protein refolding"/>
    <property type="evidence" value="ECO:0007669"/>
    <property type="project" value="TreeGrafter"/>
</dbReference>
<comment type="caution">
    <text evidence="4">The sequence shown here is derived from an EMBL/GenBank/DDBJ whole genome shotgun (WGS) entry which is preliminary data.</text>
</comment>
<feature type="domain" description="SHSP" evidence="3">
    <location>
        <begin position="60"/>
        <end position="167"/>
    </location>
</feature>
<dbReference type="InterPro" id="IPR008978">
    <property type="entry name" value="HSP20-like_chaperone"/>
</dbReference>
<evidence type="ECO:0000259" key="3">
    <source>
        <dbReference type="PROSITE" id="PS01031"/>
    </source>
</evidence>
<keyword evidence="5" id="KW-1185">Reference proteome</keyword>
<evidence type="ECO:0000313" key="5">
    <source>
        <dbReference type="Proteomes" id="UP001374579"/>
    </source>
</evidence>
<dbReference type="Proteomes" id="UP001374579">
    <property type="component" value="Unassembled WGS sequence"/>
</dbReference>
<gene>
    <name evidence="4" type="ORF">V1264_002713</name>
</gene>
<proteinExistence type="inferred from homology"/>